<organism evidence="7 8">
    <name type="scientific">Bacteroides luti</name>
    <dbReference type="NCBI Taxonomy" id="1297750"/>
    <lineage>
        <taxon>Bacteria</taxon>
        <taxon>Pseudomonadati</taxon>
        <taxon>Bacteroidota</taxon>
        <taxon>Bacteroidia</taxon>
        <taxon>Bacteroidales</taxon>
        <taxon>Bacteroidaceae</taxon>
        <taxon>Bacteroides</taxon>
    </lineage>
</organism>
<dbReference type="Gene3D" id="1.10.1740.10">
    <property type="match status" value="1"/>
</dbReference>
<protein>
    <submittedName>
        <fullName evidence="7">RNA polymerase sigma factor, sigma-70 family</fullName>
    </submittedName>
</protein>
<dbReference type="RefSeq" id="WP_073398832.1">
    <property type="nucleotide sequence ID" value="NZ_FQTV01000002.1"/>
</dbReference>
<dbReference type="EMBL" id="FQTV01000002">
    <property type="protein sequence ID" value="SHE52062.1"/>
    <property type="molecule type" value="Genomic_DNA"/>
</dbReference>
<dbReference type="Gene3D" id="1.10.10.10">
    <property type="entry name" value="Winged helix-like DNA-binding domain superfamily/Winged helix DNA-binding domain"/>
    <property type="match status" value="1"/>
</dbReference>
<dbReference type="OrthoDB" id="9150024at2"/>
<keyword evidence="2" id="KW-0805">Transcription regulation</keyword>
<dbReference type="Pfam" id="PF04542">
    <property type="entry name" value="Sigma70_r2"/>
    <property type="match status" value="1"/>
</dbReference>
<dbReference type="AlphaFoldDB" id="A0A1M4U5P0"/>
<evidence type="ECO:0000259" key="6">
    <source>
        <dbReference type="Pfam" id="PF08281"/>
    </source>
</evidence>
<reference evidence="7 8" key="1">
    <citation type="submission" date="2016-11" db="EMBL/GenBank/DDBJ databases">
        <authorList>
            <person name="Jaros S."/>
            <person name="Januszkiewicz K."/>
            <person name="Wedrychowicz H."/>
        </authorList>
    </citation>
    <scope>NUCLEOTIDE SEQUENCE [LARGE SCALE GENOMIC DNA]</scope>
    <source>
        <strain evidence="7 8">DSM 26991</strain>
    </source>
</reference>
<keyword evidence="8" id="KW-1185">Reference proteome</keyword>
<dbReference type="GO" id="GO:0003677">
    <property type="term" value="F:DNA binding"/>
    <property type="evidence" value="ECO:0007669"/>
    <property type="project" value="InterPro"/>
</dbReference>
<feature type="domain" description="RNA polymerase sigma factor 70 region 4 type 2" evidence="6">
    <location>
        <begin position="114"/>
        <end position="165"/>
    </location>
</feature>
<dbReference type="InterPro" id="IPR013325">
    <property type="entry name" value="RNA_pol_sigma_r2"/>
</dbReference>
<accession>A0A1M4U5P0</accession>
<evidence type="ECO:0000259" key="5">
    <source>
        <dbReference type="Pfam" id="PF04542"/>
    </source>
</evidence>
<keyword evidence="4" id="KW-0804">Transcription</keyword>
<feature type="domain" description="RNA polymerase sigma-70 region 2" evidence="5">
    <location>
        <begin position="19"/>
        <end position="84"/>
    </location>
</feature>
<dbReference type="InterPro" id="IPR014284">
    <property type="entry name" value="RNA_pol_sigma-70_dom"/>
</dbReference>
<comment type="similarity">
    <text evidence="1">Belongs to the sigma-70 factor family. ECF subfamily.</text>
</comment>
<name>A0A1M4U5P0_9BACE</name>
<evidence type="ECO:0000313" key="8">
    <source>
        <dbReference type="Proteomes" id="UP000184509"/>
    </source>
</evidence>
<dbReference type="STRING" id="1297750.SAMN05444405_1024"/>
<evidence type="ECO:0000256" key="3">
    <source>
        <dbReference type="ARBA" id="ARBA00023082"/>
    </source>
</evidence>
<dbReference type="PANTHER" id="PTHR43133:SF46">
    <property type="entry name" value="RNA POLYMERASE SIGMA-70 FACTOR ECF SUBFAMILY"/>
    <property type="match status" value="1"/>
</dbReference>
<keyword evidence="3" id="KW-0731">Sigma factor</keyword>
<evidence type="ECO:0000313" key="7">
    <source>
        <dbReference type="EMBL" id="SHE52062.1"/>
    </source>
</evidence>
<dbReference type="InterPro" id="IPR036388">
    <property type="entry name" value="WH-like_DNA-bd_sf"/>
</dbReference>
<evidence type="ECO:0000256" key="1">
    <source>
        <dbReference type="ARBA" id="ARBA00010641"/>
    </source>
</evidence>
<dbReference type="SUPFAM" id="SSF88659">
    <property type="entry name" value="Sigma3 and sigma4 domains of RNA polymerase sigma factors"/>
    <property type="match status" value="1"/>
</dbReference>
<dbReference type="GO" id="GO:0006352">
    <property type="term" value="P:DNA-templated transcription initiation"/>
    <property type="evidence" value="ECO:0007669"/>
    <property type="project" value="InterPro"/>
</dbReference>
<proteinExistence type="inferred from homology"/>
<evidence type="ECO:0000256" key="4">
    <source>
        <dbReference type="ARBA" id="ARBA00023163"/>
    </source>
</evidence>
<dbReference type="PANTHER" id="PTHR43133">
    <property type="entry name" value="RNA POLYMERASE ECF-TYPE SIGMA FACTO"/>
    <property type="match status" value="1"/>
</dbReference>
<dbReference type="InterPro" id="IPR039425">
    <property type="entry name" value="RNA_pol_sigma-70-like"/>
</dbReference>
<sequence>MRISWDKLKNSDEQEWKSLFRQHAEFLYAYGMKFAHNEDLVKDLIQELFITIYEKRNSLSEPTSMRAYLCMSLRNRLINEFKKEVTVPLEEGDCSFSLYIDDESADEEEKQYKKIQNLLNKLTNRQREVVYLKYFKGLSNEEIALTLDINKQSVANLLSEAIRQMKKDASFILFLLLILRRILGL</sequence>
<dbReference type="NCBIfam" id="TIGR02937">
    <property type="entry name" value="sigma70-ECF"/>
    <property type="match status" value="1"/>
</dbReference>
<dbReference type="InterPro" id="IPR013249">
    <property type="entry name" value="RNA_pol_sigma70_r4_t2"/>
</dbReference>
<dbReference type="InterPro" id="IPR013324">
    <property type="entry name" value="RNA_pol_sigma_r3/r4-like"/>
</dbReference>
<evidence type="ECO:0000256" key="2">
    <source>
        <dbReference type="ARBA" id="ARBA00023015"/>
    </source>
</evidence>
<dbReference type="GO" id="GO:0016987">
    <property type="term" value="F:sigma factor activity"/>
    <property type="evidence" value="ECO:0007669"/>
    <property type="project" value="UniProtKB-KW"/>
</dbReference>
<gene>
    <name evidence="7" type="ORF">SAMN05444405_1024</name>
</gene>
<dbReference type="CDD" id="cd06171">
    <property type="entry name" value="Sigma70_r4"/>
    <property type="match status" value="1"/>
</dbReference>
<dbReference type="Proteomes" id="UP000184509">
    <property type="component" value="Unassembled WGS sequence"/>
</dbReference>
<dbReference type="InterPro" id="IPR007627">
    <property type="entry name" value="RNA_pol_sigma70_r2"/>
</dbReference>
<dbReference type="Pfam" id="PF08281">
    <property type="entry name" value="Sigma70_r4_2"/>
    <property type="match status" value="1"/>
</dbReference>
<dbReference type="SUPFAM" id="SSF88946">
    <property type="entry name" value="Sigma2 domain of RNA polymerase sigma factors"/>
    <property type="match status" value="1"/>
</dbReference>